<reference evidence="12 13" key="1">
    <citation type="submission" date="2022-03" db="EMBL/GenBank/DDBJ databases">
        <title>Hymenobactersp. isolated from the air.</title>
        <authorList>
            <person name="Won M."/>
            <person name="Kwon S.-W."/>
        </authorList>
    </citation>
    <scope>NUCLEOTIDE SEQUENCE [LARGE SCALE GENOMIC DNA]</scope>
    <source>
        <strain evidence="12 13">KACC 22596</strain>
        <plasmid evidence="12 13">unnamed1</plasmid>
    </source>
</reference>
<keyword evidence="4" id="KW-0410">Iron transport</keyword>
<dbReference type="InterPro" id="IPR039426">
    <property type="entry name" value="TonB-dep_rcpt-like"/>
</dbReference>
<dbReference type="RefSeq" id="WP_243520226.1">
    <property type="nucleotide sequence ID" value="NZ_CP094535.1"/>
</dbReference>
<keyword evidence="7" id="KW-0408">Iron</keyword>
<dbReference type="PANTHER" id="PTHR32552">
    <property type="entry name" value="FERRICHROME IRON RECEPTOR-RELATED"/>
    <property type="match status" value="1"/>
</dbReference>
<evidence type="ECO:0000256" key="7">
    <source>
        <dbReference type="ARBA" id="ARBA00023004"/>
    </source>
</evidence>
<evidence type="ECO:0000256" key="6">
    <source>
        <dbReference type="ARBA" id="ARBA00022729"/>
    </source>
</evidence>
<keyword evidence="2" id="KW-0813">Transport</keyword>
<name>A0ABY4BB39_9BACT</name>
<comment type="subcellular location">
    <subcellularLocation>
        <location evidence="1">Cell outer membrane</location>
        <topology evidence="1">Multi-pass membrane protein</topology>
    </subcellularLocation>
</comment>
<proteinExistence type="predicted"/>
<keyword evidence="8" id="KW-0406">Ion transport</keyword>
<feature type="signal peptide" evidence="11">
    <location>
        <begin position="1"/>
        <end position="23"/>
    </location>
</feature>
<evidence type="ECO:0000256" key="1">
    <source>
        <dbReference type="ARBA" id="ARBA00004571"/>
    </source>
</evidence>
<protein>
    <recommendedName>
        <fullName evidence="14">TonB-dependent receptor</fullName>
    </recommendedName>
</protein>
<dbReference type="EMBL" id="CP094535">
    <property type="protein sequence ID" value="UOE36397.1"/>
    <property type="molecule type" value="Genomic_DNA"/>
</dbReference>
<feature type="chain" id="PRO_5045817855" description="TonB-dependent receptor" evidence="11">
    <location>
        <begin position="24"/>
        <end position="777"/>
    </location>
</feature>
<accession>A0ABY4BB39</accession>
<keyword evidence="10" id="KW-0998">Cell outer membrane</keyword>
<sequence length="777" mass="86722">MKPRLLPVCLSGVLLFGSKQVLAQTRPDSVKVPQADSTALKKTEQNRNVMLNADTNTGPRQVNIGLPFTGDITILENEVPVVYNFNPTVPTATWRFSNSLAKLGLLSFAESALTFGKVGFTVQSSDRDPTPTLKGFVTFYGNSFGSSRYDATITGPLSKNGWGFMVNGFQTFDRGNGTNFMYTPWTDKTSLVKLGITKKFEKGNIRVLYKYSDSRQQLTNYNPLVYEGDGKTRALDNFDLGRDSYLPRDGQLPVYDAYTGAPTFVGLDAGNRFQSHNIYLTGAYKFNNDWKLSASSMFQHMTGGLASVQPISLLIVDPDQQQGQLYTYQGTNKAYTGSVQYAASYAVRDLDSKSLFSRAEIARQFTKHSLRFGLTQLYSHRQYDISSGLFLQTVQANPERLDLAAVIPGVGTFKATNDFGLLPAASGGYGFTTDETFNSQAFYASDDIKVNSRLDVGLGGRIEHLNITENKNPYLNDFVKGRPFINYSFGNLWNKVGVASAVLKLTAKFGLVGDFTYNSSYDRYWDYQYRDGNGNPMPDPATPTANPLQNQPHPLESVVLNFGGGLFYNAGDKFSVVSKVNRISKTNIRTNPTITNPADPTQRRTFDPLFYDLETLGWNTDIVTTPFKGFSLHYLLTVQNPVFKNYDIGAFGVTYNYSNNRIPELSKVLMEIDPSYSFLQGKVRVWASVRYYSKQYPNLSNSFSYNAWFENFGGIDYRVNRNIDFKLQVTNFLDQKGVKGSILGADQIIDATPYVGRKIVASAIRPRTIELTANFKF</sequence>
<organism evidence="12 13">
    <name type="scientific">Hymenobacter monticola</name>
    <dbReference type="NCBI Taxonomy" id="1705399"/>
    <lineage>
        <taxon>Bacteria</taxon>
        <taxon>Pseudomonadati</taxon>
        <taxon>Bacteroidota</taxon>
        <taxon>Cytophagia</taxon>
        <taxon>Cytophagales</taxon>
        <taxon>Hymenobacteraceae</taxon>
        <taxon>Hymenobacter</taxon>
    </lineage>
</organism>
<dbReference type="PANTHER" id="PTHR32552:SF89">
    <property type="entry name" value="CATECHOLATE SIDEROPHORE RECEPTOR FIU"/>
    <property type="match status" value="1"/>
</dbReference>
<keyword evidence="5" id="KW-0812">Transmembrane</keyword>
<evidence type="ECO:0000313" key="13">
    <source>
        <dbReference type="Proteomes" id="UP000831390"/>
    </source>
</evidence>
<evidence type="ECO:0000256" key="5">
    <source>
        <dbReference type="ARBA" id="ARBA00022692"/>
    </source>
</evidence>
<evidence type="ECO:0000256" key="4">
    <source>
        <dbReference type="ARBA" id="ARBA00022496"/>
    </source>
</evidence>
<evidence type="ECO:0000313" key="12">
    <source>
        <dbReference type="EMBL" id="UOE36397.1"/>
    </source>
</evidence>
<dbReference type="Proteomes" id="UP000831390">
    <property type="component" value="Plasmid unnamed1"/>
</dbReference>
<keyword evidence="13" id="KW-1185">Reference proteome</keyword>
<dbReference type="Gene3D" id="2.40.170.20">
    <property type="entry name" value="TonB-dependent receptor, beta-barrel domain"/>
    <property type="match status" value="1"/>
</dbReference>
<evidence type="ECO:0000256" key="8">
    <source>
        <dbReference type="ARBA" id="ARBA00023065"/>
    </source>
</evidence>
<evidence type="ECO:0000256" key="11">
    <source>
        <dbReference type="SAM" id="SignalP"/>
    </source>
</evidence>
<keyword evidence="3" id="KW-1134">Transmembrane beta strand</keyword>
<dbReference type="InterPro" id="IPR036942">
    <property type="entry name" value="Beta-barrel_TonB_sf"/>
</dbReference>
<evidence type="ECO:0000256" key="3">
    <source>
        <dbReference type="ARBA" id="ARBA00022452"/>
    </source>
</evidence>
<evidence type="ECO:0008006" key="14">
    <source>
        <dbReference type="Google" id="ProtNLM"/>
    </source>
</evidence>
<evidence type="ECO:0000256" key="2">
    <source>
        <dbReference type="ARBA" id="ARBA00022448"/>
    </source>
</evidence>
<keyword evidence="9" id="KW-0472">Membrane</keyword>
<gene>
    <name evidence="12" type="ORF">MTP16_23860</name>
</gene>
<keyword evidence="12" id="KW-0614">Plasmid</keyword>
<dbReference type="SUPFAM" id="SSF56935">
    <property type="entry name" value="Porins"/>
    <property type="match status" value="1"/>
</dbReference>
<geneLocation type="plasmid" evidence="12 13">
    <name>unnamed1</name>
</geneLocation>
<evidence type="ECO:0000256" key="10">
    <source>
        <dbReference type="ARBA" id="ARBA00023237"/>
    </source>
</evidence>
<evidence type="ECO:0000256" key="9">
    <source>
        <dbReference type="ARBA" id="ARBA00023136"/>
    </source>
</evidence>
<keyword evidence="6 11" id="KW-0732">Signal</keyword>